<proteinExistence type="predicted"/>
<protein>
    <submittedName>
        <fullName evidence="1">Uncharacterized protein</fullName>
    </submittedName>
</protein>
<evidence type="ECO:0000313" key="1">
    <source>
        <dbReference type="EMBL" id="TMW92254.1"/>
    </source>
</evidence>
<sequence>MKGTWMAIIDPPSSRLDVASSCASKNDLAWLYPAKKKNWNCRESYGGSTRLKMHEHQQFFVYSVKILDR</sequence>
<dbReference type="EMBL" id="RXGB01003400">
    <property type="protein sequence ID" value="TMW92254.1"/>
    <property type="molecule type" value="Genomic_DNA"/>
</dbReference>
<comment type="caution">
    <text evidence="1">The sequence shown here is derived from an EMBL/GenBank/DDBJ whole genome shotgun (WGS) entry which is preliminary data.</text>
</comment>
<feature type="non-terminal residue" evidence="1">
    <location>
        <position position="69"/>
    </location>
</feature>
<gene>
    <name evidence="1" type="ORF">EJD97_013294</name>
</gene>
<accession>A0A6N2BDN3</accession>
<organism evidence="1">
    <name type="scientific">Solanum chilense</name>
    <name type="common">Tomato</name>
    <name type="synonym">Lycopersicon chilense</name>
    <dbReference type="NCBI Taxonomy" id="4083"/>
    <lineage>
        <taxon>Eukaryota</taxon>
        <taxon>Viridiplantae</taxon>
        <taxon>Streptophyta</taxon>
        <taxon>Embryophyta</taxon>
        <taxon>Tracheophyta</taxon>
        <taxon>Spermatophyta</taxon>
        <taxon>Magnoliopsida</taxon>
        <taxon>eudicotyledons</taxon>
        <taxon>Gunneridae</taxon>
        <taxon>Pentapetalae</taxon>
        <taxon>asterids</taxon>
        <taxon>lamiids</taxon>
        <taxon>Solanales</taxon>
        <taxon>Solanaceae</taxon>
        <taxon>Solanoideae</taxon>
        <taxon>Solaneae</taxon>
        <taxon>Solanum</taxon>
        <taxon>Solanum subgen. Lycopersicon</taxon>
    </lineage>
</organism>
<dbReference type="AlphaFoldDB" id="A0A6N2BDN3"/>
<name>A0A6N2BDN3_SOLCI</name>
<reference evidence="1" key="1">
    <citation type="submission" date="2019-05" db="EMBL/GenBank/DDBJ databases">
        <title>The de novo reference genome and transcriptome assemblies of the wild tomato species Solanum chilense.</title>
        <authorList>
            <person name="Stam R."/>
            <person name="Nosenko T."/>
            <person name="Hoerger A.C."/>
            <person name="Stephan W."/>
            <person name="Seidel M.A."/>
            <person name="Kuhn J.M.M."/>
            <person name="Haberer G."/>
            <person name="Tellier A."/>
        </authorList>
    </citation>
    <scope>NUCLEOTIDE SEQUENCE</scope>
    <source>
        <tissue evidence="1">Mature leaves</tissue>
    </source>
</reference>